<reference evidence="1 2" key="1">
    <citation type="journal article" date="2018" name="Appl. Microbiol. Biotechnol.">
        <title>Co-cultivation of the strictly anaerobic methanogen Methanosarcina barkeri with aerobic methanotrophs in an oxygen-limited membrane bioreactor.</title>
        <authorList>
            <person name="In 't Zandt M.H."/>
            <person name="van den Bosch T.J.M."/>
            <person name="Rijkers R."/>
            <person name="van Kessel M.A.H.J."/>
            <person name="Jetten M.S.M."/>
            <person name="Welte C.U."/>
        </authorList>
    </citation>
    <scope>NUCLEOTIDE SEQUENCE [LARGE SCALE GENOMIC DNA]</scope>
    <source>
        <strain evidence="1 2">DSM 17706</strain>
    </source>
</reference>
<name>A0A2U1SPZ1_METSR</name>
<comment type="caution">
    <text evidence="1">The sequence shown here is derived from an EMBL/GenBank/DDBJ whole genome shotgun (WGS) entry which is preliminary data.</text>
</comment>
<protein>
    <recommendedName>
        <fullName evidence="3">HAD family hydrolase</fullName>
    </recommendedName>
</protein>
<dbReference type="RefSeq" id="WP_108917479.1">
    <property type="nucleotide sequence ID" value="NZ_BGJY01000009.1"/>
</dbReference>
<dbReference type="AlphaFoldDB" id="A0A2U1SPZ1"/>
<gene>
    <name evidence="1" type="ORF">C5689_11855</name>
</gene>
<evidence type="ECO:0000313" key="2">
    <source>
        <dbReference type="Proteomes" id="UP000245137"/>
    </source>
</evidence>
<dbReference type="SUPFAM" id="SSF56784">
    <property type="entry name" value="HAD-like"/>
    <property type="match status" value="1"/>
</dbReference>
<dbReference type="EMBL" id="PUIV01000017">
    <property type="protein sequence ID" value="PWB93684.1"/>
    <property type="molecule type" value="Genomic_DNA"/>
</dbReference>
<evidence type="ECO:0000313" key="1">
    <source>
        <dbReference type="EMBL" id="PWB93684.1"/>
    </source>
</evidence>
<proteinExistence type="predicted"/>
<accession>A0A2U1SPZ1</accession>
<organism evidence="1 2">
    <name type="scientific">Methylosinus sporium</name>
    <dbReference type="NCBI Taxonomy" id="428"/>
    <lineage>
        <taxon>Bacteria</taxon>
        <taxon>Pseudomonadati</taxon>
        <taxon>Pseudomonadota</taxon>
        <taxon>Alphaproteobacteria</taxon>
        <taxon>Hyphomicrobiales</taxon>
        <taxon>Methylocystaceae</taxon>
        <taxon>Methylosinus</taxon>
    </lineage>
</organism>
<sequence length="148" mass="15599">MSKILFWDFEGVVARREPDWRLVDGAAETLEALAAKGWTHIAFAAGTQALAAVAEGLGLAGRFANLHDAGEGAEPLARAIEAARPFDQAFVIAASVSGAVTPARAAVVPSILVGDASPLAQFCCESPSEIELALETWTSMRRSFFVEP</sequence>
<evidence type="ECO:0008006" key="3">
    <source>
        <dbReference type="Google" id="ProtNLM"/>
    </source>
</evidence>
<dbReference type="Gene3D" id="3.40.50.1000">
    <property type="entry name" value="HAD superfamily/HAD-like"/>
    <property type="match status" value="1"/>
</dbReference>
<dbReference type="InterPro" id="IPR023214">
    <property type="entry name" value="HAD_sf"/>
</dbReference>
<dbReference type="Proteomes" id="UP000245137">
    <property type="component" value="Unassembled WGS sequence"/>
</dbReference>
<keyword evidence="2" id="KW-1185">Reference proteome</keyword>
<dbReference type="OrthoDB" id="8454438at2"/>
<dbReference type="InterPro" id="IPR036412">
    <property type="entry name" value="HAD-like_sf"/>
</dbReference>